<dbReference type="EMBL" id="CAKOFQ010007690">
    <property type="protein sequence ID" value="CAH2006514.1"/>
    <property type="molecule type" value="Genomic_DNA"/>
</dbReference>
<protein>
    <recommendedName>
        <fullName evidence="6">Cationic amino acid transporter C-terminal domain-containing protein</fullName>
    </recommendedName>
</protein>
<feature type="transmembrane region" description="Helical" evidence="5">
    <location>
        <begin position="369"/>
        <end position="390"/>
    </location>
</feature>
<name>A0A9P0Q503_ACAOB</name>
<feature type="transmembrane region" description="Helical" evidence="5">
    <location>
        <begin position="93"/>
        <end position="114"/>
    </location>
</feature>
<dbReference type="Pfam" id="PF13520">
    <property type="entry name" value="AA_permease_2"/>
    <property type="match status" value="1"/>
</dbReference>
<dbReference type="PIRSF" id="PIRSF006060">
    <property type="entry name" value="AA_transporter"/>
    <property type="match status" value="1"/>
</dbReference>
<keyword evidence="8" id="KW-1185">Reference proteome</keyword>
<feature type="transmembrane region" description="Helical" evidence="5">
    <location>
        <begin position="59"/>
        <end position="81"/>
    </location>
</feature>
<dbReference type="GO" id="GO:0061459">
    <property type="term" value="F:L-arginine transmembrane transporter activity"/>
    <property type="evidence" value="ECO:0007669"/>
    <property type="project" value="TreeGrafter"/>
</dbReference>
<evidence type="ECO:0000256" key="5">
    <source>
        <dbReference type="SAM" id="Phobius"/>
    </source>
</evidence>
<feature type="transmembrane region" description="Helical" evidence="5">
    <location>
        <begin position="396"/>
        <end position="415"/>
    </location>
</feature>
<dbReference type="Gene3D" id="1.20.1740.10">
    <property type="entry name" value="Amino acid/polyamine transporter I"/>
    <property type="match status" value="2"/>
</dbReference>
<feature type="transmembrane region" description="Helical" evidence="5">
    <location>
        <begin position="161"/>
        <end position="178"/>
    </location>
</feature>
<evidence type="ECO:0000256" key="1">
    <source>
        <dbReference type="ARBA" id="ARBA00004141"/>
    </source>
</evidence>
<dbReference type="GO" id="GO:0000064">
    <property type="term" value="F:L-ornithine transmembrane transporter activity"/>
    <property type="evidence" value="ECO:0007669"/>
    <property type="project" value="TreeGrafter"/>
</dbReference>
<evidence type="ECO:0000256" key="3">
    <source>
        <dbReference type="ARBA" id="ARBA00022989"/>
    </source>
</evidence>
<comment type="subcellular location">
    <subcellularLocation>
        <location evidence="1">Membrane</location>
        <topology evidence="1">Multi-pass membrane protein</topology>
    </subcellularLocation>
</comment>
<proteinExistence type="predicted"/>
<dbReference type="PANTHER" id="PTHR43243">
    <property type="entry name" value="INNER MEMBRANE TRANSPORTER YGJI-RELATED"/>
    <property type="match status" value="1"/>
</dbReference>
<dbReference type="Pfam" id="PF13906">
    <property type="entry name" value="AA_permease_C"/>
    <property type="match status" value="1"/>
</dbReference>
<feature type="transmembrane region" description="Helical" evidence="5">
    <location>
        <begin position="488"/>
        <end position="507"/>
    </location>
</feature>
<feature type="transmembrane region" description="Helical" evidence="5">
    <location>
        <begin position="232"/>
        <end position="252"/>
    </location>
</feature>
<dbReference type="FunFam" id="1.20.1740.10:FF:000050">
    <property type="entry name" value="MGC157082 protein"/>
    <property type="match status" value="1"/>
</dbReference>
<sequence length="598" mass="65787">MASKIYQALKRRKRNDQSEGSTELSRCLNLFDLTALGVGATLGLGVYVLAGSVAKTTSGPAVCLSFLAAAVASAVAGLCYAEFAARVPRAGSAYVYSYVGVGEFVAFVIGWNLLLEYVIGTASVARGLSNYIDALADKKIRDTLTEWMPMDVEFLSSYPDFFSFIFVMLFTALLAFGVKESSNLNNLFTVLNLATICIVLVAGAIKADISNWKILPESIPEEYQSAAGKGGFLPFGVSGVMAGAAKCFYGFVGFDSVATTGEEAKNPQRDIPLAIVFSLFITFLAYFGISTILTMIWPYYLQDPDAPLPYVFEQIGWHTIKWIVTVGAIFALLTSLLGAMFPLPRVVYAMSSDGLIFKFLAKVSPRTKTPLLATVLSGLLSGVLACIFELTKLTEMMSIGTLLAYSMVAACVLVLRYSMDPDDKKIEEKNPTREQNFLKQIFNKRTIHPNPLTQKIVSLEISLYFIFCFVLSAFMTIFEDDLYDGTPWLMIVCSILGAIVIVLLILVSFQPTSNENLGFSVPLIPWIPGVSIFINVYLMTNIQKDTWLKYTYWMIIGLIIYVCYGFWHSIERTTAVETGRISKNPGKSEKSNAVTLTH</sequence>
<dbReference type="InterPro" id="IPR029485">
    <property type="entry name" value="CAT_C"/>
</dbReference>
<feature type="transmembrane region" description="Helical" evidence="5">
    <location>
        <begin position="550"/>
        <end position="567"/>
    </location>
</feature>
<feature type="transmembrane region" description="Helical" evidence="5">
    <location>
        <begin position="190"/>
        <end position="212"/>
    </location>
</feature>
<feature type="transmembrane region" description="Helical" evidence="5">
    <location>
        <begin position="320"/>
        <end position="348"/>
    </location>
</feature>
<dbReference type="AlphaFoldDB" id="A0A9P0Q503"/>
<gene>
    <name evidence="7" type="ORF">ACAOBT_LOCUS29124</name>
</gene>
<feature type="transmembrane region" description="Helical" evidence="5">
    <location>
        <begin position="30"/>
        <end position="53"/>
    </location>
</feature>
<reference evidence="7" key="1">
    <citation type="submission" date="2022-03" db="EMBL/GenBank/DDBJ databases">
        <authorList>
            <person name="Sayadi A."/>
        </authorList>
    </citation>
    <scope>NUCLEOTIDE SEQUENCE</scope>
</reference>
<dbReference type="GO" id="GO:0005886">
    <property type="term" value="C:plasma membrane"/>
    <property type="evidence" value="ECO:0007669"/>
    <property type="project" value="TreeGrafter"/>
</dbReference>
<dbReference type="Proteomes" id="UP001152888">
    <property type="component" value="Unassembled WGS sequence"/>
</dbReference>
<accession>A0A9P0Q503</accession>
<evidence type="ECO:0000256" key="2">
    <source>
        <dbReference type="ARBA" id="ARBA00022692"/>
    </source>
</evidence>
<evidence type="ECO:0000259" key="6">
    <source>
        <dbReference type="Pfam" id="PF13906"/>
    </source>
</evidence>
<dbReference type="OrthoDB" id="3900342at2759"/>
<evidence type="ECO:0000313" key="7">
    <source>
        <dbReference type="EMBL" id="CAH2006514.1"/>
    </source>
</evidence>
<dbReference type="GO" id="GO:0097638">
    <property type="term" value="P:L-arginine import across plasma membrane"/>
    <property type="evidence" value="ECO:0007669"/>
    <property type="project" value="TreeGrafter"/>
</dbReference>
<feature type="transmembrane region" description="Helical" evidence="5">
    <location>
        <begin position="519"/>
        <end position="538"/>
    </location>
</feature>
<dbReference type="InterPro" id="IPR002293">
    <property type="entry name" value="AA/rel_permease1"/>
</dbReference>
<organism evidence="7 8">
    <name type="scientific">Acanthoscelides obtectus</name>
    <name type="common">Bean weevil</name>
    <name type="synonym">Bruchus obtectus</name>
    <dbReference type="NCBI Taxonomy" id="200917"/>
    <lineage>
        <taxon>Eukaryota</taxon>
        <taxon>Metazoa</taxon>
        <taxon>Ecdysozoa</taxon>
        <taxon>Arthropoda</taxon>
        <taxon>Hexapoda</taxon>
        <taxon>Insecta</taxon>
        <taxon>Pterygota</taxon>
        <taxon>Neoptera</taxon>
        <taxon>Endopterygota</taxon>
        <taxon>Coleoptera</taxon>
        <taxon>Polyphaga</taxon>
        <taxon>Cucujiformia</taxon>
        <taxon>Chrysomeloidea</taxon>
        <taxon>Chrysomelidae</taxon>
        <taxon>Bruchinae</taxon>
        <taxon>Bruchini</taxon>
        <taxon>Acanthoscelides</taxon>
    </lineage>
</organism>
<evidence type="ECO:0000313" key="8">
    <source>
        <dbReference type="Proteomes" id="UP001152888"/>
    </source>
</evidence>
<evidence type="ECO:0000256" key="4">
    <source>
        <dbReference type="ARBA" id="ARBA00023136"/>
    </source>
</evidence>
<keyword evidence="3 5" id="KW-1133">Transmembrane helix</keyword>
<comment type="caution">
    <text evidence="7">The sequence shown here is derived from an EMBL/GenBank/DDBJ whole genome shotgun (WGS) entry which is preliminary data.</text>
</comment>
<feature type="domain" description="Cationic amino acid transporter C-terminal" evidence="6">
    <location>
        <begin position="519"/>
        <end position="569"/>
    </location>
</feature>
<dbReference type="PANTHER" id="PTHR43243:SF95">
    <property type="entry name" value="LD37241P"/>
    <property type="match status" value="1"/>
</dbReference>
<dbReference type="GO" id="GO:0015189">
    <property type="term" value="F:L-lysine transmembrane transporter activity"/>
    <property type="evidence" value="ECO:0007669"/>
    <property type="project" value="TreeGrafter"/>
</dbReference>
<keyword evidence="2 5" id="KW-0812">Transmembrane</keyword>
<keyword evidence="4 5" id="KW-0472">Membrane</keyword>
<feature type="transmembrane region" description="Helical" evidence="5">
    <location>
        <begin position="456"/>
        <end position="476"/>
    </location>
</feature>
<feature type="transmembrane region" description="Helical" evidence="5">
    <location>
        <begin position="273"/>
        <end position="300"/>
    </location>
</feature>